<dbReference type="EC" id="1.1.1.169" evidence="3 9"/>
<dbReference type="AlphaFoldDB" id="A0A5C8V249"/>
<evidence type="ECO:0000256" key="5">
    <source>
        <dbReference type="ARBA" id="ARBA00022857"/>
    </source>
</evidence>
<feature type="domain" description="Ketopantoate reductase N-terminal" evidence="10">
    <location>
        <begin position="5"/>
        <end position="137"/>
    </location>
</feature>
<dbReference type="UniPathway" id="UPA00028">
    <property type="reaction ID" value="UER00004"/>
</dbReference>
<dbReference type="PANTHER" id="PTHR21708:SF26">
    <property type="entry name" value="2-DEHYDROPANTOATE 2-REDUCTASE"/>
    <property type="match status" value="1"/>
</dbReference>
<dbReference type="Pfam" id="PF02558">
    <property type="entry name" value="ApbA"/>
    <property type="match status" value="1"/>
</dbReference>
<dbReference type="InterPro" id="IPR013752">
    <property type="entry name" value="KPA_reductase"/>
</dbReference>
<dbReference type="InterPro" id="IPR051402">
    <property type="entry name" value="KPR-Related"/>
</dbReference>
<reference evidence="12 13" key="1">
    <citation type="submission" date="2019-08" db="EMBL/GenBank/DDBJ databases">
        <title>Professor.</title>
        <authorList>
            <person name="Park J.S."/>
        </authorList>
    </citation>
    <scope>NUCLEOTIDE SEQUENCE [LARGE SCALE GENOMIC DNA]</scope>
    <source>
        <strain evidence="12 13">176CP5-101</strain>
    </source>
</reference>
<keyword evidence="13" id="KW-1185">Reference proteome</keyword>
<dbReference type="SUPFAM" id="SSF48179">
    <property type="entry name" value="6-phosphogluconate dehydrogenase C-terminal domain-like"/>
    <property type="match status" value="1"/>
</dbReference>
<dbReference type="GO" id="GO:0005737">
    <property type="term" value="C:cytoplasm"/>
    <property type="evidence" value="ECO:0007669"/>
    <property type="project" value="TreeGrafter"/>
</dbReference>
<evidence type="ECO:0000256" key="8">
    <source>
        <dbReference type="ARBA" id="ARBA00048793"/>
    </source>
</evidence>
<dbReference type="InterPro" id="IPR003710">
    <property type="entry name" value="ApbA"/>
</dbReference>
<evidence type="ECO:0000313" key="13">
    <source>
        <dbReference type="Proteomes" id="UP000321456"/>
    </source>
</evidence>
<dbReference type="RefSeq" id="WP_147743954.1">
    <property type="nucleotide sequence ID" value="NZ_VRUR01000002.1"/>
</dbReference>
<dbReference type="PANTHER" id="PTHR21708">
    <property type="entry name" value="PROBABLE 2-DEHYDROPANTOATE 2-REDUCTASE"/>
    <property type="match status" value="1"/>
</dbReference>
<name>A0A5C8V249_9FLAO</name>
<evidence type="ECO:0000256" key="2">
    <source>
        <dbReference type="ARBA" id="ARBA00007870"/>
    </source>
</evidence>
<dbReference type="SUPFAM" id="SSF51735">
    <property type="entry name" value="NAD(P)-binding Rossmann-fold domains"/>
    <property type="match status" value="1"/>
</dbReference>
<dbReference type="Gene3D" id="1.10.1040.10">
    <property type="entry name" value="N-(1-d-carboxylethyl)-l-norvaline Dehydrogenase, domain 2"/>
    <property type="match status" value="1"/>
</dbReference>
<comment type="pathway">
    <text evidence="1 9">Cofactor biosynthesis; (R)-pantothenate biosynthesis; (R)-pantoate from 3-methyl-2-oxobutanoate: step 2/2.</text>
</comment>
<comment type="similarity">
    <text evidence="2 9">Belongs to the ketopantoate reductase family.</text>
</comment>
<sequence length="309" mass="34362">MNKTIYIIGAGAVGKVLAVSLSLEGKDVVLLRGNVDDGSSFDKKINVVYNDKTRLETFVNINTISNFENLNGIVVLTNKSYGNESLAKKLVGKSKDTPLVILQNGINIEQPFIDEGFSEMYRCVLFMTGQMNSDNEISYKPVAVSPIGTIKSTNSDLTAIVESLNSIHFEFKAENDIQKIIWEKAIANSVFNSICPLLEADNGIFYRQKPVFKIAQRVIAECHQIATLKGVTLNLKDIEKRVLQISKKSDGQQISTLQDIKNGRKTEIDTLNLEFSRIALELGMKNEIKETNLLGELIKIKSELSLKKT</sequence>
<comment type="catalytic activity">
    <reaction evidence="8 9">
        <text>(R)-pantoate + NADP(+) = 2-dehydropantoate + NADPH + H(+)</text>
        <dbReference type="Rhea" id="RHEA:16233"/>
        <dbReference type="ChEBI" id="CHEBI:11561"/>
        <dbReference type="ChEBI" id="CHEBI:15378"/>
        <dbReference type="ChEBI" id="CHEBI:15980"/>
        <dbReference type="ChEBI" id="CHEBI:57783"/>
        <dbReference type="ChEBI" id="CHEBI:58349"/>
        <dbReference type="EC" id="1.1.1.169"/>
    </reaction>
</comment>
<keyword evidence="6 9" id="KW-0560">Oxidoreductase</keyword>
<evidence type="ECO:0000256" key="3">
    <source>
        <dbReference type="ARBA" id="ARBA00013014"/>
    </source>
</evidence>
<dbReference type="EMBL" id="VRUR01000002">
    <property type="protein sequence ID" value="TXN35219.1"/>
    <property type="molecule type" value="Genomic_DNA"/>
</dbReference>
<protein>
    <recommendedName>
        <fullName evidence="4 9">2-dehydropantoate 2-reductase</fullName>
        <ecNumber evidence="3 9">1.1.1.169</ecNumber>
    </recommendedName>
    <alternativeName>
        <fullName evidence="7 9">Ketopantoate reductase</fullName>
    </alternativeName>
</protein>
<gene>
    <name evidence="12" type="ORF">FVB32_11560</name>
</gene>
<dbReference type="Pfam" id="PF08546">
    <property type="entry name" value="ApbA_C"/>
    <property type="match status" value="1"/>
</dbReference>
<evidence type="ECO:0000256" key="1">
    <source>
        <dbReference type="ARBA" id="ARBA00004994"/>
    </source>
</evidence>
<proteinExistence type="inferred from homology"/>
<dbReference type="InterPro" id="IPR008927">
    <property type="entry name" value="6-PGluconate_DH-like_C_sf"/>
</dbReference>
<comment type="caution">
    <text evidence="12">The sequence shown here is derived from an EMBL/GenBank/DDBJ whole genome shotgun (WGS) entry which is preliminary data.</text>
</comment>
<dbReference type="InterPro" id="IPR013328">
    <property type="entry name" value="6PGD_dom2"/>
</dbReference>
<comment type="function">
    <text evidence="9">Catalyzes the NADPH-dependent reduction of ketopantoate into pantoic acid.</text>
</comment>
<dbReference type="Gene3D" id="3.40.50.720">
    <property type="entry name" value="NAD(P)-binding Rossmann-like Domain"/>
    <property type="match status" value="1"/>
</dbReference>
<evidence type="ECO:0000256" key="4">
    <source>
        <dbReference type="ARBA" id="ARBA00019465"/>
    </source>
</evidence>
<dbReference type="NCBIfam" id="TIGR00745">
    <property type="entry name" value="apbA_panE"/>
    <property type="match status" value="1"/>
</dbReference>
<evidence type="ECO:0000259" key="10">
    <source>
        <dbReference type="Pfam" id="PF02558"/>
    </source>
</evidence>
<evidence type="ECO:0000256" key="7">
    <source>
        <dbReference type="ARBA" id="ARBA00032024"/>
    </source>
</evidence>
<evidence type="ECO:0000313" key="12">
    <source>
        <dbReference type="EMBL" id="TXN35219.1"/>
    </source>
</evidence>
<evidence type="ECO:0000256" key="9">
    <source>
        <dbReference type="RuleBase" id="RU362068"/>
    </source>
</evidence>
<dbReference type="GO" id="GO:0008677">
    <property type="term" value="F:2-dehydropantoate 2-reductase activity"/>
    <property type="evidence" value="ECO:0007669"/>
    <property type="project" value="UniProtKB-EC"/>
</dbReference>
<accession>A0A5C8V249</accession>
<keyword evidence="9" id="KW-0566">Pantothenate biosynthesis</keyword>
<keyword evidence="5 9" id="KW-0521">NADP</keyword>
<dbReference type="Proteomes" id="UP000321456">
    <property type="component" value="Unassembled WGS sequence"/>
</dbReference>
<evidence type="ECO:0000259" key="11">
    <source>
        <dbReference type="Pfam" id="PF08546"/>
    </source>
</evidence>
<evidence type="ECO:0000256" key="6">
    <source>
        <dbReference type="ARBA" id="ARBA00023002"/>
    </source>
</evidence>
<dbReference type="InterPro" id="IPR036291">
    <property type="entry name" value="NAD(P)-bd_dom_sf"/>
</dbReference>
<dbReference type="GO" id="GO:0015940">
    <property type="term" value="P:pantothenate biosynthetic process"/>
    <property type="evidence" value="ECO:0007669"/>
    <property type="project" value="UniProtKB-UniPathway"/>
</dbReference>
<dbReference type="InterPro" id="IPR013332">
    <property type="entry name" value="KPR_N"/>
</dbReference>
<organism evidence="12 13">
    <name type="scientific">Flagellimonas hymeniacidonis</name>
    <dbReference type="NCBI Taxonomy" id="2603628"/>
    <lineage>
        <taxon>Bacteria</taxon>
        <taxon>Pseudomonadati</taxon>
        <taxon>Bacteroidota</taxon>
        <taxon>Flavobacteriia</taxon>
        <taxon>Flavobacteriales</taxon>
        <taxon>Flavobacteriaceae</taxon>
        <taxon>Flagellimonas</taxon>
    </lineage>
</organism>
<feature type="domain" description="Ketopantoate reductase C-terminal" evidence="11">
    <location>
        <begin position="176"/>
        <end position="285"/>
    </location>
</feature>